<dbReference type="VEuPathDB" id="ToxoDB:EMH_0069730"/>
<evidence type="ECO:0000313" key="3">
    <source>
        <dbReference type="Proteomes" id="UP000030744"/>
    </source>
</evidence>
<name>U6K480_9EIME</name>
<protein>
    <submittedName>
        <fullName evidence="2">Uncharacterized protein</fullName>
    </submittedName>
</protein>
<evidence type="ECO:0000313" key="2">
    <source>
        <dbReference type="EMBL" id="CDJ31786.1"/>
    </source>
</evidence>
<reference evidence="2" key="1">
    <citation type="submission" date="2013-10" db="EMBL/GenBank/DDBJ databases">
        <title>Genomic analysis of the causative agents of coccidiosis in chickens.</title>
        <authorList>
            <person name="Reid A.J."/>
            <person name="Blake D."/>
            <person name="Billington K."/>
            <person name="Browne H."/>
            <person name="Dunn M."/>
            <person name="Hung S."/>
            <person name="Kawahara F."/>
            <person name="Miranda-Saavedra D."/>
            <person name="Mourier T."/>
            <person name="Nagra H."/>
            <person name="Otto T.D."/>
            <person name="Rawlings N."/>
            <person name="Sanchez A."/>
            <person name="Sanders M."/>
            <person name="Subramaniam C."/>
            <person name="Tay Y."/>
            <person name="Dear P."/>
            <person name="Doerig C."/>
            <person name="Gruber A."/>
            <person name="Parkinson J."/>
            <person name="Shirley M."/>
            <person name="Wan K.L."/>
            <person name="Berriman M."/>
            <person name="Tomley F."/>
            <person name="Pain A."/>
        </authorList>
    </citation>
    <scope>NUCLEOTIDE SEQUENCE [LARGE SCALE GENOMIC DNA]</scope>
    <source>
        <strain evidence="2">Houghton</strain>
    </source>
</reference>
<dbReference type="AlphaFoldDB" id="U6K480"/>
<feature type="compositionally biased region" description="Basic and acidic residues" evidence="1">
    <location>
        <begin position="35"/>
        <end position="46"/>
    </location>
</feature>
<dbReference type="Proteomes" id="UP000030744">
    <property type="component" value="Unassembled WGS sequence"/>
</dbReference>
<gene>
    <name evidence="2" type="ORF">EMH_0069730</name>
</gene>
<dbReference type="GeneID" id="25381496"/>
<dbReference type="RefSeq" id="XP_013354351.1">
    <property type="nucleotide sequence ID" value="XM_013498897.1"/>
</dbReference>
<organism evidence="2 3">
    <name type="scientific">Eimeria mitis</name>
    <dbReference type="NCBI Taxonomy" id="44415"/>
    <lineage>
        <taxon>Eukaryota</taxon>
        <taxon>Sar</taxon>
        <taxon>Alveolata</taxon>
        <taxon>Apicomplexa</taxon>
        <taxon>Conoidasida</taxon>
        <taxon>Coccidia</taxon>
        <taxon>Eucoccidiorida</taxon>
        <taxon>Eimeriorina</taxon>
        <taxon>Eimeriidae</taxon>
        <taxon>Eimeria</taxon>
    </lineage>
</organism>
<accession>U6K480</accession>
<sequence>MPPPPGRTSRGRDPREEGEGPPLQRGPPITPLDARTSRGGDPREEGEGPPLQRGPPTTPLDGLMVPAQAVDLNACGPKSGAEFFLVLLMTTETKKTKSCSWNYEMACW</sequence>
<evidence type="ECO:0000256" key="1">
    <source>
        <dbReference type="SAM" id="MobiDB-lite"/>
    </source>
</evidence>
<reference evidence="2" key="2">
    <citation type="submission" date="2013-10" db="EMBL/GenBank/DDBJ databases">
        <authorList>
            <person name="Aslett M."/>
        </authorList>
    </citation>
    <scope>NUCLEOTIDE SEQUENCE [LARGE SCALE GENOMIC DNA]</scope>
    <source>
        <strain evidence="2">Houghton</strain>
    </source>
</reference>
<keyword evidence="3" id="KW-1185">Reference proteome</keyword>
<feature type="region of interest" description="Disordered" evidence="1">
    <location>
        <begin position="1"/>
        <end position="63"/>
    </location>
</feature>
<dbReference type="EMBL" id="HG683567">
    <property type="protein sequence ID" value="CDJ31786.1"/>
    <property type="molecule type" value="Genomic_DNA"/>
</dbReference>
<proteinExistence type="predicted"/>